<protein>
    <submittedName>
        <fullName evidence="1">Uncharacterized protein</fullName>
    </submittedName>
</protein>
<dbReference type="OrthoDB" id="2248168at2759"/>
<evidence type="ECO:0000313" key="2">
    <source>
        <dbReference type="Proteomes" id="UP000717996"/>
    </source>
</evidence>
<organism evidence="1 2">
    <name type="scientific">Rhizopus oryzae</name>
    <name type="common">Mucormycosis agent</name>
    <name type="synonym">Rhizopus arrhizus var. delemar</name>
    <dbReference type="NCBI Taxonomy" id="64495"/>
    <lineage>
        <taxon>Eukaryota</taxon>
        <taxon>Fungi</taxon>
        <taxon>Fungi incertae sedis</taxon>
        <taxon>Mucoromycota</taxon>
        <taxon>Mucoromycotina</taxon>
        <taxon>Mucoromycetes</taxon>
        <taxon>Mucorales</taxon>
        <taxon>Mucorineae</taxon>
        <taxon>Rhizopodaceae</taxon>
        <taxon>Rhizopus</taxon>
    </lineage>
</organism>
<gene>
    <name evidence="1" type="ORF">G6F51_000718</name>
</gene>
<comment type="caution">
    <text evidence="1">The sequence shown here is derived from an EMBL/GenBank/DDBJ whole genome shotgun (WGS) entry which is preliminary data.</text>
</comment>
<accession>A0A9P6YNZ7</accession>
<dbReference type="EMBL" id="JAANIT010000046">
    <property type="protein sequence ID" value="KAG1553227.1"/>
    <property type="molecule type" value="Genomic_DNA"/>
</dbReference>
<sequence length="68" mass="7388">MVLFAINHDITSEANSPPGVQTAKNQKWNIPFNNKSDNDDDDILGGQTAFLQAIDKHSIVIAASEYAS</sequence>
<reference evidence="1" key="1">
    <citation type="journal article" date="2020" name="Microb. Genom.">
        <title>Genetic diversity of clinical and environmental Mucorales isolates obtained from an investigation of mucormycosis cases among solid organ transplant recipients.</title>
        <authorList>
            <person name="Nguyen M.H."/>
            <person name="Kaul D."/>
            <person name="Muto C."/>
            <person name="Cheng S.J."/>
            <person name="Richter R.A."/>
            <person name="Bruno V.M."/>
            <person name="Liu G."/>
            <person name="Beyhan S."/>
            <person name="Sundermann A.J."/>
            <person name="Mounaud S."/>
            <person name="Pasculle A.W."/>
            <person name="Nierman W.C."/>
            <person name="Driscoll E."/>
            <person name="Cumbie R."/>
            <person name="Clancy C.J."/>
            <person name="Dupont C.L."/>
        </authorList>
    </citation>
    <scope>NUCLEOTIDE SEQUENCE</scope>
    <source>
        <strain evidence="1">GL16</strain>
    </source>
</reference>
<dbReference type="Proteomes" id="UP000717996">
    <property type="component" value="Unassembled WGS sequence"/>
</dbReference>
<evidence type="ECO:0000313" key="1">
    <source>
        <dbReference type="EMBL" id="KAG1553227.1"/>
    </source>
</evidence>
<proteinExistence type="predicted"/>
<dbReference type="AlphaFoldDB" id="A0A9P6YNZ7"/>
<name>A0A9P6YNZ7_RHIOR</name>